<reference evidence="6" key="1">
    <citation type="submission" date="2016-11" db="EMBL/GenBank/DDBJ databases">
        <authorList>
            <person name="Varghese N."/>
            <person name="Submissions S."/>
        </authorList>
    </citation>
    <scope>NUCLEOTIDE SEQUENCE [LARGE SCALE GENOMIC DNA]</scope>
    <source>
        <strain evidence="6">USBA-503</strain>
    </source>
</reference>
<evidence type="ECO:0000259" key="4">
    <source>
        <dbReference type="PROSITE" id="PS50932"/>
    </source>
</evidence>
<name>A0A1M6KH65_9BACL</name>
<dbReference type="Pfam" id="PF13377">
    <property type="entry name" value="Peripla_BP_3"/>
    <property type="match status" value="1"/>
</dbReference>
<organism evidence="5 6">
    <name type="scientific">Alicyclobacillus tolerans</name>
    <dbReference type="NCBI Taxonomy" id="90970"/>
    <lineage>
        <taxon>Bacteria</taxon>
        <taxon>Bacillati</taxon>
        <taxon>Bacillota</taxon>
        <taxon>Bacilli</taxon>
        <taxon>Bacillales</taxon>
        <taxon>Alicyclobacillaceae</taxon>
        <taxon>Alicyclobacillus</taxon>
    </lineage>
</organism>
<keyword evidence="1" id="KW-0805">Transcription regulation</keyword>
<keyword evidence="3" id="KW-0804">Transcription</keyword>
<dbReference type="EMBL" id="FRAF01000001">
    <property type="protein sequence ID" value="SHJ58313.1"/>
    <property type="molecule type" value="Genomic_DNA"/>
</dbReference>
<evidence type="ECO:0000256" key="2">
    <source>
        <dbReference type="ARBA" id="ARBA00023125"/>
    </source>
</evidence>
<dbReference type="PANTHER" id="PTHR30146">
    <property type="entry name" value="LACI-RELATED TRANSCRIPTIONAL REPRESSOR"/>
    <property type="match status" value="1"/>
</dbReference>
<dbReference type="AlphaFoldDB" id="A0A1M6KH65"/>
<dbReference type="RefSeq" id="WP_072872730.1">
    <property type="nucleotide sequence ID" value="NZ_FRAF01000001.1"/>
</dbReference>
<dbReference type="SUPFAM" id="SSF53822">
    <property type="entry name" value="Periplasmic binding protein-like I"/>
    <property type="match status" value="1"/>
</dbReference>
<proteinExistence type="predicted"/>
<dbReference type="PROSITE" id="PS50932">
    <property type="entry name" value="HTH_LACI_2"/>
    <property type="match status" value="1"/>
</dbReference>
<keyword evidence="6" id="KW-1185">Reference proteome</keyword>
<dbReference type="PANTHER" id="PTHR30146:SF109">
    <property type="entry name" value="HTH-TYPE TRANSCRIPTIONAL REGULATOR GALS"/>
    <property type="match status" value="1"/>
</dbReference>
<dbReference type="CDD" id="cd01392">
    <property type="entry name" value="HTH_LacI"/>
    <property type="match status" value="1"/>
</dbReference>
<evidence type="ECO:0000313" key="6">
    <source>
        <dbReference type="Proteomes" id="UP000184016"/>
    </source>
</evidence>
<dbReference type="InterPro" id="IPR010982">
    <property type="entry name" value="Lambda_DNA-bd_dom_sf"/>
</dbReference>
<dbReference type="SMART" id="SM00354">
    <property type="entry name" value="HTH_LACI"/>
    <property type="match status" value="1"/>
</dbReference>
<dbReference type="GO" id="GO:0003700">
    <property type="term" value="F:DNA-binding transcription factor activity"/>
    <property type="evidence" value="ECO:0007669"/>
    <property type="project" value="TreeGrafter"/>
</dbReference>
<dbReference type="STRING" id="1830138.SAMN05443507_101248"/>
<evidence type="ECO:0000256" key="3">
    <source>
        <dbReference type="ARBA" id="ARBA00023163"/>
    </source>
</evidence>
<feature type="domain" description="HTH lacI-type" evidence="4">
    <location>
        <begin position="2"/>
        <end position="56"/>
    </location>
</feature>
<evidence type="ECO:0000313" key="5">
    <source>
        <dbReference type="EMBL" id="SHJ58313.1"/>
    </source>
</evidence>
<dbReference type="SUPFAM" id="SSF47413">
    <property type="entry name" value="lambda repressor-like DNA-binding domains"/>
    <property type="match status" value="1"/>
</dbReference>
<dbReference type="InterPro" id="IPR028082">
    <property type="entry name" value="Peripla_BP_I"/>
</dbReference>
<dbReference type="Gene3D" id="3.40.50.2300">
    <property type="match status" value="2"/>
</dbReference>
<dbReference type="Gene3D" id="1.10.260.40">
    <property type="entry name" value="lambda repressor-like DNA-binding domains"/>
    <property type="match status" value="1"/>
</dbReference>
<gene>
    <name evidence="5" type="ORF">SAMN05443507_101248</name>
</gene>
<dbReference type="Pfam" id="PF00356">
    <property type="entry name" value="LacI"/>
    <property type="match status" value="1"/>
</dbReference>
<evidence type="ECO:0000256" key="1">
    <source>
        <dbReference type="ARBA" id="ARBA00023015"/>
    </source>
</evidence>
<sequence>MATRIDVAKRAGVSPTTVSRVINDNGYVAADVRKRVLEAIEFYHYVPNKFARVLRTRQKKEIACITHSITNPFYGEVVLGIEEVAFQNGYTFSLYNANFHDRDYRRVLEEGFYGGLIVLSPVELSKFVRLEQVKEALPTVVYWDWRGEAPVPAVYVQLQNAMREMVHFLLSQGHREILFLGHDSSQEWENPRLFGYRQAMQEAGLDAEKHVTLIPEWQDSLQTGYTVMKKILQSKQGFTAVAASTDLLAIGAMRALQEAGLRVPADVSVAGVDNLEISALVTPSLTTVHLPKREIGQRLMQLLLQQIQGVSHSLKDIFPYQLMVRESVGAFRPSSSVHPC</sequence>
<dbReference type="GO" id="GO:0000976">
    <property type="term" value="F:transcription cis-regulatory region binding"/>
    <property type="evidence" value="ECO:0007669"/>
    <property type="project" value="TreeGrafter"/>
</dbReference>
<dbReference type="OrthoDB" id="3180992at2"/>
<protein>
    <submittedName>
        <fullName evidence="5">Transcriptional regulator, LacI family</fullName>
    </submittedName>
</protein>
<keyword evidence="2" id="KW-0238">DNA-binding</keyword>
<dbReference type="InterPro" id="IPR046335">
    <property type="entry name" value="LacI/GalR-like_sensor"/>
</dbReference>
<accession>A0A1M6KH65</accession>
<dbReference type="CDD" id="cd06267">
    <property type="entry name" value="PBP1_LacI_sugar_binding-like"/>
    <property type="match status" value="1"/>
</dbReference>
<dbReference type="InterPro" id="IPR000843">
    <property type="entry name" value="HTH_LacI"/>
</dbReference>
<dbReference type="Proteomes" id="UP000184016">
    <property type="component" value="Unassembled WGS sequence"/>
</dbReference>